<keyword evidence="2" id="KW-1185">Reference proteome</keyword>
<gene>
    <name evidence="1" type="ORF">psal_cds_961</name>
</gene>
<evidence type="ECO:0008006" key="3">
    <source>
        <dbReference type="Google" id="ProtNLM"/>
    </source>
</evidence>
<evidence type="ECO:0000313" key="1">
    <source>
        <dbReference type="EMBL" id="AGO85111.1"/>
    </source>
</evidence>
<evidence type="ECO:0000313" key="2">
    <source>
        <dbReference type="Proteomes" id="UP000204584"/>
    </source>
</evidence>
<dbReference type="Proteomes" id="UP000204584">
    <property type="component" value="Segment"/>
</dbReference>
<proteinExistence type="predicted"/>
<protein>
    <recommendedName>
        <fullName evidence="3">F-box incomplete domain containing protein</fullName>
    </recommendedName>
</protein>
<dbReference type="RefSeq" id="YP_008438185.1">
    <property type="nucleotide sequence ID" value="NC_022098.1"/>
</dbReference>
<dbReference type="KEGG" id="vg:16606898"/>
<dbReference type="GeneID" id="16606898"/>
<dbReference type="EMBL" id="KC977571">
    <property type="protein sequence ID" value="AGO85111.1"/>
    <property type="molecule type" value="Genomic_DNA"/>
</dbReference>
<reference evidence="1 2" key="1">
    <citation type="journal article" date="2013" name="Science">
        <title>Pandoraviruses: amoeba viruses with genomes up to 2.5 Mb reaching that of parasitic eukaryotes.</title>
        <authorList>
            <person name="Philippe N."/>
            <person name="Legendre M."/>
            <person name="Doutre G."/>
            <person name="Coute Y."/>
            <person name="Poirot O."/>
            <person name="Lescot M."/>
            <person name="Arslan D."/>
            <person name="Seltzer V."/>
            <person name="Bertaux L."/>
            <person name="Bruley C."/>
            <person name="Garin J."/>
            <person name="Claverie J.M."/>
            <person name="Abergel C."/>
        </authorList>
    </citation>
    <scope>NUCLEOTIDE SEQUENCE [LARGE SCALE GENOMIC DNA]</scope>
</reference>
<name>S4W008_9VIRU</name>
<sequence length="405" mass="44531">MWSCFCRNAQPRGSTAPQATVDYAPLAHRFGRYDTTHKKKADDRDRPRDEPQVLPPELWSIILDMAADASEDRYMQARVCRLWRRVVLSRSRERKCTTLLVGAEVCRARIAHSAIYGDNQSLFAWAIQESLAAPLPRKLVYKFWRRICIRDALGCAAIMRIVGPWPLPCDRAKCRCSADPPSTIGASVVADPRDHTKIHAKCRRMKLVTLALAHRSLSVSSLFLAWGVSHPAHWARSAVLASIVGGHIDVLDLMWSNGVAPHVPRTAMHFGAWRTVTWAQCAAKANQPASLAWVVKHLDSVPASASASLVDAARSGASDSVAWLCQRQHLDWFAEALVAASAGGHEETLAVMAPFIAAARGHLEASGISLDHAVSTEKSHKALTHTQKTRLLTLLRGRPLDVVSP</sequence>
<organism evidence="1 2">
    <name type="scientific">Pandoravirus salinus</name>
    <dbReference type="NCBI Taxonomy" id="1349410"/>
    <lineage>
        <taxon>Viruses</taxon>
        <taxon>Pandoravirus</taxon>
    </lineage>
</organism>
<accession>S4W008</accession>